<gene>
    <name evidence="2" type="ORF">S01H4_48036</name>
</gene>
<reference evidence="2" key="1">
    <citation type="journal article" date="2014" name="Front. Microbiol.">
        <title>High frequency of phylogenetically diverse reductive dehalogenase-homologous genes in deep subseafloor sedimentary metagenomes.</title>
        <authorList>
            <person name="Kawai M."/>
            <person name="Futagami T."/>
            <person name="Toyoda A."/>
            <person name="Takaki Y."/>
            <person name="Nishi S."/>
            <person name="Hori S."/>
            <person name="Arai W."/>
            <person name="Tsubouchi T."/>
            <person name="Morono Y."/>
            <person name="Uchiyama I."/>
            <person name="Ito T."/>
            <person name="Fujiyama A."/>
            <person name="Inagaki F."/>
            <person name="Takami H."/>
        </authorList>
    </citation>
    <scope>NUCLEOTIDE SEQUENCE</scope>
    <source>
        <strain evidence="2">Expedition CK06-06</strain>
    </source>
</reference>
<sequence>MRLYGTDICPDCITAKMLLEKNNIEYVWIDVSTISGYNSEIPVLVLDDGSTIIGFRNIRRALSI</sequence>
<dbReference type="SUPFAM" id="SSF52833">
    <property type="entry name" value="Thioredoxin-like"/>
    <property type="match status" value="1"/>
</dbReference>
<feature type="domain" description="Glutaredoxin" evidence="1">
    <location>
        <begin position="3"/>
        <end position="41"/>
    </location>
</feature>
<organism evidence="2">
    <name type="scientific">marine sediment metagenome</name>
    <dbReference type="NCBI Taxonomy" id="412755"/>
    <lineage>
        <taxon>unclassified sequences</taxon>
        <taxon>metagenomes</taxon>
        <taxon>ecological metagenomes</taxon>
    </lineage>
</organism>
<evidence type="ECO:0000313" key="2">
    <source>
        <dbReference type="EMBL" id="GAG90221.1"/>
    </source>
</evidence>
<dbReference type="Pfam" id="PF00462">
    <property type="entry name" value="Glutaredoxin"/>
    <property type="match status" value="1"/>
</dbReference>
<accession>X1D152</accession>
<proteinExistence type="predicted"/>
<dbReference type="Gene3D" id="3.40.30.10">
    <property type="entry name" value="Glutaredoxin"/>
    <property type="match status" value="1"/>
</dbReference>
<dbReference type="InterPro" id="IPR036249">
    <property type="entry name" value="Thioredoxin-like_sf"/>
</dbReference>
<dbReference type="EMBL" id="BART01027037">
    <property type="protein sequence ID" value="GAG90221.1"/>
    <property type="molecule type" value="Genomic_DNA"/>
</dbReference>
<protein>
    <recommendedName>
        <fullName evidence="1">Glutaredoxin domain-containing protein</fullName>
    </recommendedName>
</protein>
<comment type="caution">
    <text evidence="2">The sequence shown here is derived from an EMBL/GenBank/DDBJ whole genome shotgun (WGS) entry which is preliminary data.</text>
</comment>
<name>X1D152_9ZZZZ</name>
<evidence type="ECO:0000259" key="1">
    <source>
        <dbReference type="Pfam" id="PF00462"/>
    </source>
</evidence>
<dbReference type="InterPro" id="IPR002109">
    <property type="entry name" value="Glutaredoxin"/>
</dbReference>
<dbReference type="AlphaFoldDB" id="X1D152"/>